<accession>A0ABM1ML08</accession>
<dbReference type="PROSITE" id="PS00678">
    <property type="entry name" value="WD_REPEATS_1"/>
    <property type="match status" value="1"/>
</dbReference>
<keyword evidence="2 6" id="KW-0853">WD repeat</keyword>
<evidence type="ECO:0000256" key="3">
    <source>
        <dbReference type="ARBA" id="ARBA00022737"/>
    </source>
</evidence>
<evidence type="ECO:0000259" key="7">
    <source>
        <dbReference type="Pfam" id="PF23335"/>
    </source>
</evidence>
<evidence type="ECO:0000256" key="4">
    <source>
        <dbReference type="ARBA" id="ARBA00023069"/>
    </source>
</evidence>
<feature type="repeat" description="WD" evidence="6">
    <location>
        <begin position="10"/>
        <end position="50"/>
    </location>
</feature>
<sequence>MKLKITLAKEAVHKAAVTCVGWSSTEEVYTAGDDNQLLSWNVSSNESTKIAQMGEELLPTDLQFLPRIGGSLGKLGDLILITSADGKFHVMNRSGRIERSVEAHKGAILVGQWSNDGASLLTGGEDGFIKVWSRGGMLRSSVVSSENSVYGASWAPDSQAIVYTQGRLLVIKQLAPNTKPVKWKAHEGLILCVSWGSSSEWIVSGGEDCKYRVWDGQGRPLYSSGLHDHPISSIAWCPGGDLFAIGSYNTLRLCDHSGWSRSLEKPATGSIYKLAWSSDGTQLAGACANGQVIFAHVVERSIEYANYTATVSERKTVTVHDVTTDTKEYLDVPERVIQLSMRYSHLVLTTPKQCYIYNSSNWNTPTIFDLKDGSVILLLQSEKNLLLVERSSVGLYNYQGRLIASPRWPNMRLEALKVQHISLSPDTLAVRDVSDPKTLHIIDLASNRNMSENVSTIQHAGFIIQLALDQSGTASERRVAVMDKNRDLFMVEVRDGHKTFQKLGGQIQSFKWNSDENMVAAVQDTRLIIWYCPSACFDRDILKLCSLQYDSHELGRSPRIHDFVGNSVSIRRADGSLLNVPISPFPSLLHSYIQSNKWTDALNLCRNINETSLWACLAVLATQSDTEALEIAEEAYAAINQYDKVLYIQHIKELSRPLQLAGAALLGGQIHHAESVLLHNGMVYYAILNHIKLHNWSRALELAVRHKTHIDTVLYLRQKYLSKLEKQEINKDFINLNKTINIDESKILERMELEKRKH</sequence>
<evidence type="ECO:0000313" key="9">
    <source>
        <dbReference type="Proteomes" id="UP000695000"/>
    </source>
</evidence>
<dbReference type="RefSeq" id="XP_017775258.1">
    <property type="nucleotide sequence ID" value="XM_017919769.1"/>
</dbReference>
<dbReference type="SUPFAM" id="SSF50998">
    <property type="entry name" value="Quinoprotein alcohol dehydrogenase-like"/>
    <property type="match status" value="1"/>
</dbReference>
<dbReference type="SUPFAM" id="SSF50978">
    <property type="entry name" value="WD40 repeat-like"/>
    <property type="match status" value="1"/>
</dbReference>
<keyword evidence="5" id="KW-0966">Cell projection</keyword>
<feature type="domain" description="IFT80 second beta-propeller" evidence="7">
    <location>
        <begin position="299"/>
        <end position="585"/>
    </location>
</feature>
<feature type="repeat" description="WD" evidence="6">
    <location>
        <begin position="183"/>
        <end position="215"/>
    </location>
</feature>
<dbReference type="Pfam" id="PF23387">
    <property type="entry name" value="TPR_IFT80_172"/>
    <property type="match status" value="1"/>
</dbReference>
<dbReference type="Pfam" id="PF00400">
    <property type="entry name" value="WD40"/>
    <property type="match status" value="3"/>
</dbReference>
<evidence type="ECO:0000256" key="6">
    <source>
        <dbReference type="PROSITE-ProRule" id="PRU00221"/>
    </source>
</evidence>
<dbReference type="Pfam" id="PF23335">
    <property type="entry name" value="Beta-prop_IFT80_2nd"/>
    <property type="match status" value="1"/>
</dbReference>
<feature type="domain" description="IFT80/172/WDR35 TPR" evidence="8">
    <location>
        <begin position="613"/>
        <end position="757"/>
    </location>
</feature>
<dbReference type="GeneID" id="108561696"/>
<keyword evidence="3" id="KW-0677">Repeat</keyword>
<dbReference type="Gene3D" id="1.25.40.470">
    <property type="match status" value="1"/>
</dbReference>
<evidence type="ECO:0000313" key="10">
    <source>
        <dbReference type="RefSeq" id="XP_017775258.1"/>
    </source>
</evidence>
<protein>
    <submittedName>
        <fullName evidence="10">Intraflagellar transport protein 80 homolog</fullName>
    </submittedName>
</protein>
<comment type="subcellular location">
    <subcellularLocation>
        <location evidence="1">Cell projection</location>
        <location evidence="1">Cilium</location>
    </subcellularLocation>
</comment>
<dbReference type="Gene3D" id="2.130.10.10">
    <property type="entry name" value="YVTN repeat-like/Quinoprotein amine dehydrogenase"/>
    <property type="match status" value="3"/>
</dbReference>
<dbReference type="PANTHER" id="PTHR24098:SF0">
    <property type="entry name" value="OUTER SEGMENT 5"/>
    <property type="match status" value="1"/>
</dbReference>
<keyword evidence="9" id="KW-1185">Reference proteome</keyword>
<dbReference type="InterPro" id="IPR001680">
    <property type="entry name" value="WD40_rpt"/>
</dbReference>
<dbReference type="PANTHER" id="PTHR24098">
    <property type="entry name" value="OUTER SEGMENT 5"/>
    <property type="match status" value="1"/>
</dbReference>
<reference evidence="10" key="1">
    <citation type="submission" date="2025-08" db="UniProtKB">
        <authorList>
            <consortium name="RefSeq"/>
        </authorList>
    </citation>
    <scope>IDENTIFICATION</scope>
    <source>
        <tissue evidence="10">Whole Larva</tissue>
    </source>
</reference>
<dbReference type="InterPro" id="IPR056157">
    <property type="entry name" value="TPR_IFT80_172_dom"/>
</dbReference>
<dbReference type="Proteomes" id="UP000695000">
    <property type="component" value="Unplaced"/>
</dbReference>
<dbReference type="PROSITE" id="PS50082">
    <property type="entry name" value="WD_REPEATS_2"/>
    <property type="match status" value="3"/>
</dbReference>
<dbReference type="PROSITE" id="PS50294">
    <property type="entry name" value="WD_REPEATS_REGION"/>
    <property type="match status" value="2"/>
</dbReference>
<evidence type="ECO:0000259" key="8">
    <source>
        <dbReference type="Pfam" id="PF23387"/>
    </source>
</evidence>
<keyword evidence="4" id="KW-0969">Cilium</keyword>
<evidence type="ECO:0000256" key="1">
    <source>
        <dbReference type="ARBA" id="ARBA00004138"/>
    </source>
</evidence>
<dbReference type="InterPro" id="IPR011047">
    <property type="entry name" value="Quinoprotein_ADH-like_sf"/>
</dbReference>
<dbReference type="InterPro" id="IPR019775">
    <property type="entry name" value="WD40_repeat_CS"/>
</dbReference>
<proteinExistence type="predicted"/>
<evidence type="ECO:0000256" key="5">
    <source>
        <dbReference type="ARBA" id="ARBA00023273"/>
    </source>
</evidence>
<dbReference type="InterPro" id="IPR015943">
    <property type="entry name" value="WD40/YVTN_repeat-like_dom_sf"/>
</dbReference>
<dbReference type="InterPro" id="IPR056456">
    <property type="entry name" value="Beta-prop_IFT80_2nd"/>
</dbReference>
<organism evidence="9 10">
    <name type="scientific">Nicrophorus vespilloides</name>
    <name type="common">Boreal carrion beetle</name>
    <dbReference type="NCBI Taxonomy" id="110193"/>
    <lineage>
        <taxon>Eukaryota</taxon>
        <taxon>Metazoa</taxon>
        <taxon>Ecdysozoa</taxon>
        <taxon>Arthropoda</taxon>
        <taxon>Hexapoda</taxon>
        <taxon>Insecta</taxon>
        <taxon>Pterygota</taxon>
        <taxon>Neoptera</taxon>
        <taxon>Endopterygota</taxon>
        <taxon>Coleoptera</taxon>
        <taxon>Polyphaga</taxon>
        <taxon>Staphyliniformia</taxon>
        <taxon>Silphidae</taxon>
        <taxon>Nicrophorinae</taxon>
        <taxon>Nicrophorus</taxon>
    </lineage>
</organism>
<dbReference type="SMART" id="SM00320">
    <property type="entry name" value="WD40"/>
    <property type="match status" value="6"/>
</dbReference>
<dbReference type="InterPro" id="IPR036322">
    <property type="entry name" value="WD40_repeat_dom_sf"/>
</dbReference>
<gene>
    <name evidence="10" type="primary">LOC108561696</name>
</gene>
<feature type="repeat" description="WD" evidence="6">
    <location>
        <begin position="101"/>
        <end position="133"/>
    </location>
</feature>
<name>A0ABM1ML08_NICVS</name>
<evidence type="ECO:0000256" key="2">
    <source>
        <dbReference type="ARBA" id="ARBA00022574"/>
    </source>
</evidence>